<dbReference type="Proteomes" id="UP000192738">
    <property type="component" value="Unassembled WGS sequence"/>
</dbReference>
<dbReference type="RefSeq" id="WP_084578588.1">
    <property type="nucleotide sequence ID" value="NZ_CP155572.1"/>
</dbReference>
<name>A0A1W2F8E6_9FIRM</name>
<accession>A0A1W2F8E6</accession>
<protein>
    <submittedName>
        <fullName evidence="1">Uncharacterized protein</fullName>
    </submittedName>
</protein>
<reference evidence="1 2" key="1">
    <citation type="submission" date="2017-04" db="EMBL/GenBank/DDBJ databases">
        <authorList>
            <person name="Afonso C.L."/>
            <person name="Miller P.J."/>
            <person name="Scott M.A."/>
            <person name="Spackman E."/>
            <person name="Goraichik I."/>
            <person name="Dimitrov K.M."/>
            <person name="Suarez D.L."/>
            <person name="Swayne D.E."/>
        </authorList>
    </citation>
    <scope>NUCLEOTIDE SEQUENCE [LARGE SCALE GENOMIC DNA]</scope>
    <source>
        <strain evidence="1 2">DSM 5090</strain>
    </source>
</reference>
<proteinExistence type="predicted"/>
<dbReference type="EMBL" id="FWXI01000058">
    <property type="protein sequence ID" value="SMD18217.1"/>
    <property type="molecule type" value="Genomic_DNA"/>
</dbReference>
<keyword evidence="2" id="KW-1185">Reference proteome</keyword>
<organism evidence="1 2">
    <name type="scientific">Sporomusa malonica</name>
    <dbReference type="NCBI Taxonomy" id="112901"/>
    <lineage>
        <taxon>Bacteria</taxon>
        <taxon>Bacillati</taxon>
        <taxon>Bacillota</taxon>
        <taxon>Negativicutes</taxon>
        <taxon>Selenomonadales</taxon>
        <taxon>Sporomusaceae</taxon>
        <taxon>Sporomusa</taxon>
    </lineage>
</organism>
<evidence type="ECO:0000313" key="2">
    <source>
        <dbReference type="Proteomes" id="UP000192738"/>
    </source>
</evidence>
<dbReference type="AlphaFoldDB" id="A0A1W2F8E6"/>
<gene>
    <name evidence="1" type="ORF">SAMN04488500_1581</name>
</gene>
<sequence length="84" mass="9834">MKNYDYKLLLEDLGEGREIEFKYNEASYGIVHFSEGWFFVADNKRISEYYKNPHELVETICIGGKKLEELFNGGVIPDEGFYIL</sequence>
<evidence type="ECO:0000313" key="1">
    <source>
        <dbReference type="EMBL" id="SMD18217.1"/>
    </source>
</evidence>